<feature type="region of interest" description="Disordered" evidence="1">
    <location>
        <begin position="114"/>
        <end position="139"/>
    </location>
</feature>
<name>A0A2P9HHA1_9HYPH</name>
<proteinExistence type="predicted"/>
<dbReference type="Pfam" id="PF05119">
    <property type="entry name" value="Terminase_4"/>
    <property type="match status" value="1"/>
</dbReference>
<evidence type="ECO:0000313" key="3">
    <source>
        <dbReference type="Proteomes" id="UP000246073"/>
    </source>
</evidence>
<sequence length="139" mass="14588">MSTRGRKAELKAIDGGLKGVPQPPESVPENMVAEWNAIGADLAERKILTTPALGLLESYLIARWSAQEAQKAIAEHGVLTKTAHQMLKPNPANGLLSKSLEAVARLGAELGISPASRSKGQFQPKGGQDDKDAPSGLAV</sequence>
<dbReference type="Proteomes" id="UP000246073">
    <property type="component" value="Unassembled WGS sequence"/>
</dbReference>
<evidence type="ECO:0000256" key="1">
    <source>
        <dbReference type="SAM" id="MobiDB-lite"/>
    </source>
</evidence>
<evidence type="ECO:0000313" key="2">
    <source>
        <dbReference type="EMBL" id="SPL63446.1"/>
    </source>
</evidence>
<gene>
    <name evidence="2" type="ORF">OHAE_3378</name>
</gene>
<dbReference type="NCBIfam" id="TIGR01558">
    <property type="entry name" value="sm_term_P27"/>
    <property type="match status" value="1"/>
</dbReference>
<protein>
    <submittedName>
        <fullName evidence="2">Phage terminase small subunit</fullName>
    </submittedName>
</protein>
<reference evidence="3" key="1">
    <citation type="submission" date="2017-12" db="EMBL/GenBank/DDBJ databases">
        <authorList>
            <person name="Diaz M."/>
        </authorList>
    </citation>
    <scope>NUCLEOTIDE SEQUENCE [LARGE SCALE GENOMIC DNA]</scope>
    <source>
        <strain evidence="3">FI11154</strain>
    </source>
</reference>
<accession>A0A2P9HHA1</accession>
<dbReference type="EMBL" id="OOFM01000004">
    <property type="protein sequence ID" value="SPL63446.1"/>
    <property type="molecule type" value="Genomic_DNA"/>
</dbReference>
<dbReference type="AlphaFoldDB" id="A0A2P9HHA1"/>
<dbReference type="RefSeq" id="WP_109367369.1">
    <property type="nucleotide sequence ID" value="NZ_OOFM01000004.1"/>
</dbReference>
<dbReference type="InterPro" id="IPR006448">
    <property type="entry name" value="Phage_term_ssu_P27"/>
</dbReference>
<organism evidence="2 3">
    <name type="scientific">Ochrobactrum soli</name>
    <dbReference type="NCBI Taxonomy" id="2448455"/>
    <lineage>
        <taxon>Bacteria</taxon>
        <taxon>Pseudomonadati</taxon>
        <taxon>Pseudomonadota</taxon>
        <taxon>Alphaproteobacteria</taxon>
        <taxon>Hyphomicrobiales</taxon>
        <taxon>Brucellaceae</taxon>
        <taxon>Brucella/Ochrobactrum group</taxon>
        <taxon>Ochrobactrum</taxon>
    </lineage>
</organism>